<feature type="non-terminal residue" evidence="1">
    <location>
        <position position="65"/>
    </location>
</feature>
<protein>
    <submittedName>
        <fullName evidence="1">Uncharacterized protein</fullName>
    </submittedName>
</protein>
<keyword evidence="2" id="KW-1185">Reference proteome</keyword>
<name>A0A6V7H9N2_9HYME</name>
<evidence type="ECO:0000313" key="2">
    <source>
        <dbReference type="Proteomes" id="UP000752696"/>
    </source>
</evidence>
<gene>
    <name evidence="1" type="ORF">MHI_LOCUS483936</name>
</gene>
<dbReference type="EMBL" id="CAJDYZ010007838">
    <property type="protein sequence ID" value="CAD1474698.1"/>
    <property type="molecule type" value="Genomic_DNA"/>
</dbReference>
<proteinExistence type="predicted"/>
<comment type="caution">
    <text evidence="1">The sequence shown here is derived from an EMBL/GenBank/DDBJ whole genome shotgun (WGS) entry which is preliminary data.</text>
</comment>
<dbReference type="AlphaFoldDB" id="A0A6V7H9N2"/>
<organism evidence="1 2">
    <name type="scientific">Heterotrigona itama</name>
    <dbReference type="NCBI Taxonomy" id="395501"/>
    <lineage>
        <taxon>Eukaryota</taxon>
        <taxon>Metazoa</taxon>
        <taxon>Ecdysozoa</taxon>
        <taxon>Arthropoda</taxon>
        <taxon>Hexapoda</taxon>
        <taxon>Insecta</taxon>
        <taxon>Pterygota</taxon>
        <taxon>Neoptera</taxon>
        <taxon>Endopterygota</taxon>
        <taxon>Hymenoptera</taxon>
        <taxon>Apocrita</taxon>
        <taxon>Aculeata</taxon>
        <taxon>Apoidea</taxon>
        <taxon>Anthophila</taxon>
        <taxon>Apidae</taxon>
        <taxon>Heterotrigona</taxon>
    </lineage>
</organism>
<sequence length="65" mass="7151">MMLVVDCLQIMRSDTSMDSLNVTRSESVTDLNTELNGLLHSRRASASHARNDENFVSAPAKPFGI</sequence>
<accession>A0A6V7H9N2</accession>
<dbReference type="Proteomes" id="UP000752696">
    <property type="component" value="Unassembled WGS sequence"/>
</dbReference>
<reference evidence="1" key="1">
    <citation type="submission" date="2020-07" db="EMBL/GenBank/DDBJ databases">
        <authorList>
            <person name="Nazaruddin N."/>
        </authorList>
    </citation>
    <scope>NUCLEOTIDE SEQUENCE</scope>
</reference>
<evidence type="ECO:0000313" key="1">
    <source>
        <dbReference type="EMBL" id="CAD1474698.1"/>
    </source>
</evidence>